<dbReference type="OMA" id="CYSERPM"/>
<dbReference type="Proteomes" id="UP000008022">
    <property type="component" value="Unassembled WGS sequence"/>
</dbReference>
<protein>
    <submittedName>
        <fullName evidence="1">Uncharacterized protein</fullName>
    </submittedName>
</protein>
<reference evidence="2" key="1">
    <citation type="submission" date="2013-06" db="EMBL/GenBank/DDBJ databases">
        <authorList>
            <person name="Zhao Q."/>
        </authorList>
    </citation>
    <scope>NUCLEOTIDE SEQUENCE</scope>
    <source>
        <strain evidence="2">cv. W1943</strain>
    </source>
</reference>
<name>A0A0E0MY40_ORYRU</name>
<dbReference type="InterPro" id="IPR004158">
    <property type="entry name" value="DUF247_pln"/>
</dbReference>
<evidence type="ECO:0000313" key="2">
    <source>
        <dbReference type="Proteomes" id="UP000008022"/>
    </source>
</evidence>
<keyword evidence="2" id="KW-1185">Reference proteome</keyword>
<accession>A0A0E0MY40</accession>
<evidence type="ECO:0000313" key="1">
    <source>
        <dbReference type="EnsemblPlants" id="ORUFI01G22200.1"/>
    </source>
</evidence>
<dbReference type="Gramene" id="ORUFI01G22200.1">
    <property type="protein sequence ID" value="ORUFI01G22200.1"/>
    <property type="gene ID" value="ORUFI01G22200"/>
</dbReference>
<reference evidence="1" key="2">
    <citation type="submission" date="2015-06" db="UniProtKB">
        <authorList>
            <consortium name="EnsemblPlants"/>
        </authorList>
    </citation>
    <scope>IDENTIFICATION</scope>
</reference>
<dbReference type="Pfam" id="PF03140">
    <property type="entry name" value="DUF247"/>
    <property type="match status" value="1"/>
</dbReference>
<dbReference type="AlphaFoldDB" id="A0A0E0MY40"/>
<dbReference type="EnsemblPlants" id="ORUFI01G22200.1">
    <property type="protein sequence ID" value="ORUFI01G22200.1"/>
    <property type="gene ID" value="ORUFI01G22200"/>
</dbReference>
<organism evidence="1 2">
    <name type="scientific">Oryza rufipogon</name>
    <name type="common">Brownbeard rice</name>
    <name type="synonym">Asian wild rice</name>
    <dbReference type="NCBI Taxonomy" id="4529"/>
    <lineage>
        <taxon>Eukaryota</taxon>
        <taxon>Viridiplantae</taxon>
        <taxon>Streptophyta</taxon>
        <taxon>Embryophyta</taxon>
        <taxon>Tracheophyta</taxon>
        <taxon>Spermatophyta</taxon>
        <taxon>Magnoliopsida</taxon>
        <taxon>Liliopsida</taxon>
        <taxon>Poales</taxon>
        <taxon>Poaceae</taxon>
        <taxon>BOP clade</taxon>
        <taxon>Oryzoideae</taxon>
        <taxon>Oryzeae</taxon>
        <taxon>Oryzinae</taxon>
        <taxon>Oryza</taxon>
    </lineage>
</organism>
<sequence>MEDHKWRCLQDLLSRCAGSGTASDLVAEMRALEAQARACYSERPMGMDSAFGSPSWDMTG</sequence>
<proteinExistence type="predicted"/>
<dbReference type="HOGENOM" id="CLU_2945795_0_0_1"/>